<dbReference type="KEGG" id="dpp:DICPUDRAFT_74728"/>
<feature type="transmembrane region" description="Helical" evidence="2">
    <location>
        <begin position="6"/>
        <end position="26"/>
    </location>
</feature>
<dbReference type="RefSeq" id="XP_003283729.1">
    <property type="nucleotide sequence ID" value="XM_003283681.1"/>
</dbReference>
<feature type="coiled-coil region" evidence="1">
    <location>
        <begin position="52"/>
        <end position="79"/>
    </location>
</feature>
<evidence type="ECO:0000313" key="4">
    <source>
        <dbReference type="Proteomes" id="UP000001064"/>
    </source>
</evidence>
<keyword evidence="2" id="KW-0812">Transmembrane</keyword>
<dbReference type="InParanoid" id="F0Z8K6"/>
<dbReference type="GeneID" id="10509633"/>
<keyword evidence="4" id="KW-1185">Reference proteome</keyword>
<keyword evidence="2" id="KW-1133">Transmembrane helix</keyword>
<gene>
    <name evidence="3" type="ORF">DICPUDRAFT_74728</name>
</gene>
<sequence length="193" mass="22726">MDILNFGFFFFLVVISLLVGFLYKCLAQIDDLKKQQHQQAHKDLDNDYSLTILKLNNELKRLEIEKRVHNNHLSNISKKQEVIDQKNKSELEKLTNVKNTQSLEIKQYQSLANQQGQQLQDFDIKQSKLVEEKDTLSAKLERQFSKSKQLNEQLVEKDETIQMLEKKLQSEQMAIFQLISENNQTLDRLKSRS</sequence>
<keyword evidence="2" id="KW-0472">Membrane</keyword>
<name>F0Z8K6_DICPU</name>
<dbReference type="EMBL" id="GL870952">
    <property type="protein sequence ID" value="EGC39743.1"/>
    <property type="molecule type" value="Genomic_DNA"/>
</dbReference>
<evidence type="ECO:0000256" key="1">
    <source>
        <dbReference type="SAM" id="Coils"/>
    </source>
</evidence>
<protein>
    <submittedName>
        <fullName evidence="3">Uncharacterized protein</fullName>
    </submittedName>
</protein>
<feature type="coiled-coil region" evidence="1">
    <location>
        <begin position="137"/>
        <end position="174"/>
    </location>
</feature>
<proteinExistence type="predicted"/>
<keyword evidence="1" id="KW-0175">Coiled coil</keyword>
<evidence type="ECO:0000256" key="2">
    <source>
        <dbReference type="SAM" id="Phobius"/>
    </source>
</evidence>
<dbReference type="AlphaFoldDB" id="F0Z8K6"/>
<dbReference type="VEuPathDB" id="AmoebaDB:DICPUDRAFT_74728"/>
<accession>F0Z8K6</accession>
<organism evidence="3 4">
    <name type="scientific">Dictyostelium purpureum</name>
    <name type="common">Slime mold</name>
    <dbReference type="NCBI Taxonomy" id="5786"/>
    <lineage>
        <taxon>Eukaryota</taxon>
        <taxon>Amoebozoa</taxon>
        <taxon>Evosea</taxon>
        <taxon>Eumycetozoa</taxon>
        <taxon>Dictyostelia</taxon>
        <taxon>Dictyosteliales</taxon>
        <taxon>Dictyosteliaceae</taxon>
        <taxon>Dictyostelium</taxon>
    </lineage>
</organism>
<reference evidence="4" key="1">
    <citation type="journal article" date="2011" name="Genome Biol.">
        <title>Comparative genomics of the social amoebae Dictyostelium discoideum and Dictyostelium purpureum.</title>
        <authorList>
            <consortium name="US DOE Joint Genome Institute (JGI-PGF)"/>
            <person name="Sucgang R."/>
            <person name="Kuo A."/>
            <person name="Tian X."/>
            <person name="Salerno W."/>
            <person name="Parikh A."/>
            <person name="Feasley C.L."/>
            <person name="Dalin E."/>
            <person name="Tu H."/>
            <person name="Huang E."/>
            <person name="Barry K."/>
            <person name="Lindquist E."/>
            <person name="Shapiro H."/>
            <person name="Bruce D."/>
            <person name="Schmutz J."/>
            <person name="Salamov A."/>
            <person name="Fey P."/>
            <person name="Gaudet P."/>
            <person name="Anjard C."/>
            <person name="Babu M.M."/>
            <person name="Basu S."/>
            <person name="Bushmanova Y."/>
            <person name="van der Wel H."/>
            <person name="Katoh-Kurasawa M."/>
            <person name="Dinh C."/>
            <person name="Coutinho P.M."/>
            <person name="Saito T."/>
            <person name="Elias M."/>
            <person name="Schaap P."/>
            <person name="Kay R.R."/>
            <person name="Henrissat B."/>
            <person name="Eichinger L."/>
            <person name="Rivero F."/>
            <person name="Putnam N.H."/>
            <person name="West C.M."/>
            <person name="Loomis W.F."/>
            <person name="Chisholm R.L."/>
            <person name="Shaulsky G."/>
            <person name="Strassmann J.E."/>
            <person name="Queller D.C."/>
            <person name="Kuspa A."/>
            <person name="Grigoriev I.V."/>
        </authorList>
    </citation>
    <scope>NUCLEOTIDE SEQUENCE [LARGE SCALE GENOMIC DNA]</scope>
    <source>
        <strain evidence="4">QSDP1</strain>
    </source>
</reference>
<evidence type="ECO:0000313" key="3">
    <source>
        <dbReference type="EMBL" id="EGC39743.1"/>
    </source>
</evidence>
<dbReference type="Proteomes" id="UP000001064">
    <property type="component" value="Unassembled WGS sequence"/>
</dbReference>